<evidence type="ECO:0000313" key="2">
    <source>
        <dbReference type="EMBL" id="CAG5083590.1"/>
    </source>
</evidence>
<dbReference type="RefSeq" id="WP_015255205.1">
    <property type="nucleotide sequence ID" value="NZ_CAJRAY010000032.1"/>
</dbReference>
<dbReference type="InterPro" id="IPR011437">
    <property type="entry name" value="DUF1540"/>
</dbReference>
<dbReference type="EMBL" id="CAJRAY010000032">
    <property type="protein sequence ID" value="CAG5083590.1"/>
    <property type="molecule type" value="Genomic_DNA"/>
</dbReference>
<protein>
    <recommendedName>
        <fullName evidence="1">DUF1540 domain-containing protein</fullName>
    </recommendedName>
</protein>
<name>A0ABM8V2N4_THEXY</name>
<proteinExistence type="predicted"/>
<feature type="domain" description="DUF1540" evidence="1">
    <location>
        <begin position="5"/>
        <end position="64"/>
    </location>
</feature>
<evidence type="ECO:0000259" key="1">
    <source>
        <dbReference type="Pfam" id="PF07561"/>
    </source>
</evidence>
<reference evidence="2 3" key="1">
    <citation type="submission" date="2021-04" db="EMBL/GenBank/DDBJ databases">
        <authorList>
            <person name="Rakotoarivonina H."/>
        </authorList>
    </citation>
    <scope>NUCLEOTIDE SEQUENCE [LARGE SCALE GENOMIC DNA]</scope>
    <source>
        <strain evidence="2 3">XE</strain>
    </source>
</reference>
<sequence>MPEGVICSVSNCTYWAKGNRCAAEEIMVDIDRYARADYGSEFADFDTQRRETASDSSVTCCHTFRPKEG</sequence>
<dbReference type="Proteomes" id="UP000681526">
    <property type="component" value="Unassembled WGS sequence"/>
</dbReference>
<keyword evidence="3" id="KW-1185">Reference proteome</keyword>
<comment type="caution">
    <text evidence="2">The sequence shown here is derived from an EMBL/GenBank/DDBJ whole genome shotgun (WGS) entry which is preliminary data.</text>
</comment>
<evidence type="ECO:0000313" key="3">
    <source>
        <dbReference type="Proteomes" id="UP000681526"/>
    </source>
</evidence>
<gene>
    <name evidence="2" type="primary">txxe 1397</name>
    <name evidence="2" type="ORF">TXXE_07015</name>
</gene>
<accession>A0ABM8V2N4</accession>
<organism evidence="2 3">
    <name type="scientific">Thermobacillus xylanilyticus</name>
    <dbReference type="NCBI Taxonomy" id="76633"/>
    <lineage>
        <taxon>Bacteria</taxon>
        <taxon>Bacillati</taxon>
        <taxon>Bacillota</taxon>
        <taxon>Bacilli</taxon>
        <taxon>Bacillales</taxon>
        <taxon>Paenibacillaceae</taxon>
        <taxon>Thermobacillus</taxon>
    </lineage>
</organism>
<dbReference type="Pfam" id="PF07561">
    <property type="entry name" value="DUF1540"/>
    <property type="match status" value="1"/>
</dbReference>